<accession>A0ABV9B8F6</accession>
<dbReference type="Proteomes" id="UP001595839">
    <property type="component" value="Unassembled WGS sequence"/>
</dbReference>
<evidence type="ECO:0000313" key="2">
    <source>
        <dbReference type="Proteomes" id="UP001595839"/>
    </source>
</evidence>
<protein>
    <submittedName>
        <fullName evidence="1">Uncharacterized protein</fullName>
    </submittedName>
</protein>
<dbReference type="EMBL" id="JBHSFK010000066">
    <property type="protein sequence ID" value="MFC4508052.1"/>
    <property type="molecule type" value="Genomic_DNA"/>
</dbReference>
<comment type="caution">
    <text evidence="1">The sequence shown here is derived from an EMBL/GenBank/DDBJ whole genome shotgun (WGS) entry which is preliminary data.</text>
</comment>
<dbReference type="RefSeq" id="WP_381168906.1">
    <property type="nucleotide sequence ID" value="NZ_JBHSFK010000066.1"/>
</dbReference>
<proteinExistence type="predicted"/>
<reference evidence="2" key="1">
    <citation type="journal article" date="2019" name="Int. J. Syst. Evol. Microbiol.">
        <title>The Global Catalogue of Microorganisms (GCM) 10K type strain sequencing project: providing services to taxonomists for standard genome sequencing and annotation.</title>
        <authorList>
            <consortium name="The Broad Institute Genomics Platform"/>
            <consortium name="The Broad Institute Genome Sequencing Center for Infectious Disease"/>
            <person name="Wu L."/>
            <person name="Ma J."/>
        </authorList>
    </citation>
    <scope>NUCLEOTIDE SEQUENCE [LARGE SCALE GENOMIC DNA]</scope>
    <source>
        <strain evidence="2">CGMCC 4.7177</strain>
    </source>
</reference>
<evidence type="ECO:0000313" key="1">
    <source>
        <dbReference type="EMBL" id="MFC4508052.1"/>
    </source>
</evidence>
<organism evidence="1 2">
    <name type="scientific">Streptomyces vulcanius</name>
    <dbReference type="NCBI Taxonomy" id="1441876"/>
    <lineage>
        <taxon>Bacteria</taxon>
        <taxon>Bacillati</taxon>
        <taxon>Actinomycetota</taxon>
        <taxon>Actinomycetes</taxon>
        <taxon>Kitasatosporales</taxon>
        <taxon>Streptomycetaceae</taxon>
        <taxon>Streptomyces</taxon>
    </lineage>
</organism>
<keyword evidence="2" id="KW-1185">Reference proteome</keyword>
<sequence>MDKIVVDDWGQAHAMLLRQRQLLAVEAVVAAQAVDLAAPPTLGRGPRLLHRAIRDILDSDEVRGTLRALAAATS</sequence>
<gene>
    <name evidence="1" type="ORF">ACFPIH_53135</name>
</gene>
<dbReference type="Gene3D" id="1.20.200.10">
    <property type="entry name" value="Fumarase/aspartase (Central domain)"/>
    <property type="match status" value="1"/>
</dbReference>
<name>A0ABV9B8F6_9ACTN</name>